<dbReference type="PANTHER" id="PTHR43135:SF3">
    <property type="entry name" value="ALPHA-D-RIBOSE 1-METHYLPHOSPHONATE 5-TRIPHOSPHATE DIPHOSPHATASE"/>
    <property type="match status" value="1"/>
</dbReference>
<dbReference type="SUPFAM" id="SSF51556">
    <property type="entry name" value="Metallo-dependent hydrolases"/>
    <property type="match status" value="1"/>
</dbReference>
<dbReference type="Pfam" id="PF01979">
    <property type="entry name" value="Amidohydro_1"/>
    <property type="match status" value="1"/>
</dbReference>
<dbReference type="InterPro" id="IPR011059">
    <property type="entry name" value="Metal-dep_hydrolase_composite"/>
</dbReference>
<accession>A0A4Q0I6G4</accession>
<dbReference type="EMBL" id="RLII01000016">
    <property type="protein sequence ID" value="RXE58552.1"/>
    <property type="molecule type" value="Genomic_DNA"/>
</dbReference>
<feature type="domain" description="Amidohydrolase-related" evidence="1">
    <location>
        <begin position="58"/>
        <end position="390"/>
    </location>
</feature>
<evidence type="ECO:0000313" key="2">
    <source>
        <dbReference type="EMBL" id="RXE58552.1"/>
    </source>
</evidence>
<dbReference type="InterPro" id="IPR006680">
    <property type="entry name" value="Amidohydro-rel"/>
</dbReference>
<dbReference type="InterPro" id="IPR032466">
    <property type="entry name" value="Metal_Hydrolase"/>
</dbReference>
<dbReference type="PANTHER" id="PTHR43135">
    <property type="entry name" value="ALPHA-D-RIBOSE 1-METHYLPHOSPHONATE 5-TRIPHOSPHATE DIPHOSPHATASE"/>
    <property type="match status" value="1"/>
</dbReference>
<evidence type="ECO:0000259" key="1">
    <source>
        <dbReference type="Pfam" id="PF01979"/>
    </source>
</evidence>
<comment type="caution">
    <text evidence="2">The sequence shown here is derived from an EMBL/GenBank/DDBJ whole genome shotgun (WGS) entry which is preliminary data.</text>
</comment>
<gene>
    <name evidence="2" type="ORF">EFD62_11715</name>
</gene>
<reference evidence="3" key="1">
    <citation type="submission" date="2018-11" db="EMBL/GenBank/DDBJ databases">
        <title>Genome sequencing of a novel mesophilic and cellulolytic organism within the genus Hungateiclostridium.</title>
        <authorList>
            <person name="Rettenmaier R."/>
            <person name="Liebl W."/>
            <person name="Zverlov V."/>
        </authorList>
    </citation>
    <scope>NUCLEOTIDE SEQUENCE [LARGE SCALE GENOMIC DNA]</scope>
    <source>
        <strain evidence="3">N2K1</strain>
    </source>
</reference>
<name>A0A4Q0I6G4_9FIRM</name>
<dbReference type="InterPro" id="IPR051781">
    <property type="entry name" value="Metallo-dep_Hydrolase"/>
</dbReference>
<evidence type="ECO:0000313" key="3">
    <source>
        <dbReference type="Proteomes" id="UP000289166"/>
    </source>
</evidence>
<keyword evidence="3" id="KW-1185">Reference proteome</keyword>
<dbReference type="CDD" id="cd01309">
    <property type="entry name" value="Met_dep_hydrolase_C"/>
    <property type="match status" value="1"/>
</dbReference>
<dbReference type="SUPFAM" id="SSF51338">
    <property type="entry name" value="Composite domain of metallo-dependent hydrolases"/>
    <property type="match status" value="1"/>
</dbReference>
<dbReference type="Proteomes" id="UP000289166">
    <property type="component" value="Unassembled WGS sequence"/>
</dbReference>
<keyword evidence="2" id="KW-0378">Hydrolase</keyword>
<organism evidence="2 3">
    <name type="scientific">Acetivibrio mesophilus</name>
    <dbReference type="NCBI Taxonomy" id="2487273"/>
    <lineage>
        <taxon>Bacteria</taxon>
        <taxon>Bacillati</taxon>
        <taxon>Bacillota</taxon>
        <taxon>Clostridia</taxon>
        <taxon>Eubacteriales</taxon>
        <taxon>Oscillospiraceae</taxon>
        <taxon>Acetivibrio</taxon>
    </lineage>
</organism>
<dbReference type="RefSeq" id="WP_069194830.1">
    <property type="nucleotide sequence ID" value="NZ_RLII01000016.1"/>
</dbReference>
<protein>
    <submittedName>
        <fullName evidence="2">Amidohydrolase</fullName>
    </submittedName>
</protein>
<dbReference type="GO" id="GO:0016810">
    <property type="term" value="F:hydrolase activity, acting on carbon-nitrogen (but not peptide) bonds"/>
    <property type="evidence" value="ECO:0007669"/>
    <property type="project" value="InterPro"/>
</dbReference>
<sequence>MLLIKNGRILTMAGINYENGYILIDAGKIVEVGEYPAALNQEILHSDDLEIIDANNKYILPGLIDAHCHVGMWEDSVGFEGDDGNEMTDPVTPHLRAIDAVYYLDRAFADARENGVTTVVTGPGSANVIGGQFVALKTYGRRIEEMVVKEPVALKAAFGENPKTVYNERKMAPTTRMATAAILRESLMKALEYKEMLDKYNSDPEENDKPEYDMKMEALLKVLNKEIPIKAHAHRADDILTAVRIAKEFGLRLTIEHCTEGHLIKDILVEEGVSAIVGPSLTDRSKVELRNLSLKTPGILSKAGVKVAIMTDHPCTPIQYLILCAAMAVREGMDEMEALKAITINAAELTGIDDRVGSIEVGKDADIAIYDGHPFDIKSKVSTTIINGRVIYERNKDERD</sequence>
<proteinExistence type="predicted"/>
<dbReference type="Gene3D" id="2.30.40.10">
    <property type="entry name" value="Urease, subunit C, domain 1"/>
    <property type="match status" value="1"/>
</dbReference>
<dbReference type="Gene3D" id="3.20.20.140">
    <property type="entry name" value="Metal-dependent hydrolases"/>
    <property type="match status" value="1"/>
</dbReference>
<dbReference type="OrthoDB" id="9802793at2"/>
<dbReference type="AlphaFoldDB" id="A0A4Q0I6G4"/>